<dbReference type="PANTHER" id="PTHR30332">
    <property type="entry name" value="PROBABLE GENERAL SECRETION PATHWAY PROTEIN D"/>
    <property type="match status" value="1"/>
</dbReference>
<evidence type="ECO:0000313" key="5">
    <source>
        <dbReference type="EMBL" id="RII75201.1"/>
    </source>
</evidence>
<gene>
    <name evidence="5" type="ORF">D0894_22810</name>
</gene>
<dbReference type="PANTHER" id="PTHR30332:SF17">
    <property type="entry name" value="TYPE IV PILIATION SYSTEM PROTEIN DR_0774-RELATED"/>
    <property type="match status" value="1"/>
</dbReference>
<name>A0A399M0A3_9PSED</name>
<dbReference type="InterPro" id="IPR032789">
    <property type="entry name" value="T2SS-T3SS_pil_N"/>
</dbReference>
<proteinExistence type="inferred from homology"/>
<keyword evidence="2" id="KW-0732">Signal</keyword>
<feature type="domain" description="Type II/III secretion system secretin-like" evidence="3">
    <location>
        <begin position="208"/>
        <end position="369"/>
    </location>
</feature>
<feature type="signal peptide" evidence="2">
    <location>
        <begin position="1"/>
        <end position="24"/>
    </location>
</feature>
<feature type="chain" id="PRO_5017406492" evidence="2">
    <location>
        <begin position="25"/>
        <end position="412"/>
    </location>
</feature>
<dbReference type="Pfam" id="PF13629">
    <property type="entry name" value="T2SS-T3SS_pil_N"/>
    <property type="match status" value="1"/>
</dbReference>
<evidence type="ECO:0000256" key="2">
    <source>
        <dbReference type="SAM" id="SignalP"/>
    </source>
</evidence>
<comment type="similarity">
    <text evidence="1">Belongs to the bacterial secretin family.</text>
</comment>
<dbReference type="InterPro" id="IPR004846">
    <property type="entry name" value="T2SS/T3SS_dom"/>
</dbReference>
<dbReference type="AlphaFoldDB" id="A0A399M0A3"/>
<dbReference type="Pfam" id="PF00263">
    <property type="entry name" value="Secretin"/>
    <property type="match status" value="1"/>
</dbReference>
<comment type="caution">
    <text evidence="5">The sequence shown here is derived from an EMBL/GenBank/DDBJ whole genome shotgun (WGS) entry which is preliminary data.</text>
</comment>
<dbReference type="RefSeq" id="WP_119371400.1">
    <property type="nucleotide sequence ID" value="NZ_QWLL01000052.1"/>
</dbReference>
<evidence type="ECO:0000256" key="1">
    <source>
        <dbReference type="RuleBase" id="RU004003"/>
    </source>
</evidence>
<evidence type="ECO:0000259" key="4">
    <source>
        <dbReference type="Pfam" id="PF13629"/>
    </source>
</evidence>
<dbReference type="InterPro" id="IPR050810">
    <property type="entry name" value="Bact_Secretion_Sys_Channel"/>
</dbReference>
<sequence length="412" mass="43665">MRSSFFRQACFSGLLAVLLPQAQAAGKGCEAFTQLPAVIEVDQGLQQELRLPLTITRVAVGEPKVADVQASGERGVVITAVGQGNTSLMLWTACAPSPHRAMVFVKGRASADMAEDSFLPSQDTQMPSQVQADIRFVEVRRGKYKEAGARLFFKGSNNSLIGSPGTVPGTSVSPGSVPNVTPSIPLNDSVFNIVWGGDSSRFLAMINALENSGFAYTLARPSLTVLSGQTASFLAGGEIPIPVPSAGSDNVSIEYKEFGVRLALTPTIVSPGRITLKVAPEVSELDYSNVVTIAGTQVPGLTVRRTDTSIALADGESFIISGLVSSNTRSAVDRLPGLGSLPVLGAFFRNSAMRRDETELLMIVTPHLVQPLAANARLPQLPGENLRTYDPSWGRLFFLENGNFDGKGGLSQ</sequence>
<protein>
    <submittedName>
        <fullName evidence="5">Type II and III secretion system protein family protein</fullName>
    </submittedName>
</protein>
<reference evidence="5 6" key="1">
    <citation type="submission" date="2018-08" db="EMBL/GenBank/DDBJ databases">
        <title>Draft genome sequence of the cyanotroph, Pseudomonas monteilii BCN3.</title>
        <authorList>
            <person name="Jones L.B."/>
            <person name="Kunz D.A."/>
        </authorList>
    </citation>
    <scope>NUCLEOTIDE SEQUENCE [LARGE SCALE GENOMIC DNA]</scope>
    <source>
        <strain evidence="5 6">BCN3</strain>
    </source>
</reference>
<dbReference type="PRINTS" id="PR00811">
    <property type="entry name" value="BCTERIALGSPD"/>
</dbReference>
<dbReference type="Proteomes" id="UP000265875">
    <property type="component" value="Unassembled WGS sequence"/>
</dbReference>
<dbReference type="EMBL" id="QWLL01000052">
    <property type="protein sequence ID" value="RII75201.1"/>
    <property type="molecule type" value="Genomic_DNA"/>
</dbReference>
<feature type="domain" description="Pilus formation protein N-terminal" evidence="4">
    <location>
        <begin position="37"/>
        <end position="105"/>
    </location>
</feature>
<accession>A0A399M0A3</accession>
<dbReference type="InterPro" id="IPR001775">
    <property type="entry name" value="GspD/PilQ"/>
</dbReference>
<dbReference type="GO" id="GO:0015627">
    <property type="term" value="C:type II protein secretion system complex"/>
    <property type="evidence" value="ECO:0007669"/>
    <property type="project" value="TreeGrafter"/>
</dbReference>
<evidence type="ECO:0000313" key="6">
    <source>
        <dbReference type="Proteomes" id="UP000265875"/>
    </source>
</evidence>
<evidence type="ECO:0000259" key="3">
    <source>
        <dbReference type="Pfam" id="PF00263"/>
    </source>
</evidence>
<dbReference type="GO" id="GO:0009306">
    <property type="term" value="P:protein secretion"/>
    <property type="evidence" value="ECO:0007669"/>
    <property type="project" value="InterPro"/>
</dbReference>
<organism evidence="5 6">
    <name type="scientific">Pseudomonas monteilii</name>
    <dbReference type="NCBI Taxonomy" id="76759"/>
    <lineage>
        <taxon>Bacteria</taxon>
        <taxon>Pseudomonadati</taxon>
        <taxon>Pseudomonadota</taxon>
        <taxon>Gammaproteobacteria</taxon>
        <taxon>Pseudomonadales</taxon>
        <taxon>Pseudomonadaceae</taxon>
        <taxon>Pseudomonas</taxon>
    </lineage>
</organism>